<proteinExistence type="predicted"/>
<keyword evidence="2" id="KW-1185">Reference proteome</keyword>
<dbReference type="Proteomes" id="UP001732700">
    <property type="component" value="Chromosome 7C"/>
</dbReference>
<reference evidence="1" key="2">
    <citation type="submission" date="2025-09" db="UniProtKB">
        <authorList>
            <consortium name="EnsemblPlants"/>
        </authorList>
    </citation>
    <scope>IDENTIFICATION</scope>
</reference>
<sequence length="413" mass="46970">MSHGGKTVKGSPSSRVDHLSALPDCLLQHALGFLEAQEAVRTCVLARRWRHLWRLIPRLRVTEVEAFRSVEKFNEFMDQLILPREHSSALDECEFDLRGFLRLDDARVDLWIRHVLMCHARVLQLHLYTSLSATQARTDVKLGNEPLLSQHLSRLELNCVYLKDHLLNFTSCPVLEALKITNCVVYADKILSQSLKHLSIVGCELIWLFHPTCISAPSLISLQLDDYAGVTPILRSMPSLETASVSLGHRNEEYCDFCDNGGFEDCDCGMVYLEDDCAPQVSVQLVGLSTATCLELIASAKMVTFKRDLRYCPEFSKLKSLLLSDWCLVADFQTLVYFLHHTPVLERLTLKLCKKPKSDMELEGSDLMEESLTLKQLKIVKIKCQMIDERVRNIFKILSCSSISLEKINVEKL</sequence>
<protein>
    <submittedName>
        <fullName evidence="1">Uncharacterized protein</fullName>
    </submittedName>
</protein>
<reference evidence="1" key="1">
    <citation type="submission" date="2021-05" db="EMBL/GenBank/DDBJ databases">
        <authorList>
            <person name="Scholz U."/>
            <person name="Mascher M."/>
            <person name="Fiebig A."/>
        </authorList>
    </citation>
    <scope>NUCLEOTIDE SEQUENCE [LARGE SCALE GENOMIC DNA]</scope>
</reference>
<organism evidence="1 2">
    <name type="scientific">Avena sativa</name>
    <name type="common">Oat</name>
    <dbReference type="NCBI Taxonomy" id="4498"/>
    <lineage>
        <taxon>Eukaryota</taxon>
        <taxon>Viridiplantae</taxon>
        <taxon>Streptophyta</taxon>
        <taxon>Embryophyta</taxon>
        <taxon>Tracheophyta</taxon>
        <taxon>Spermatophyta</taxon>
        <taxon>Magnoliopsida</taxon>
        <taxon>Liliopsida</taxon>
        <taxon>Poales</taxon>
        <taxon>Poaceae</taxon>
        <taxon>BOP clade</taxon>
        <taxon>Pooideae</taxon>
        <taxon>Poodae</taxon>
        <taxon>Poeae</taxon>
        <taxon>Poeae Chloroplast Group 1 (Aveneae type)</taxon>
        <taxon>Aveninae</taxon>
        <taxon>Avena</taxon>
    </lineage>
</organism>
<dbReference type="EnsemblPlants" id="AVESA.00010b.r2.7CG0687390.1">
    <property type="protein sequence ID" value="AVESA.00010b.r2.7CG0687390.1.CDS"/>
    <property type="gene ID" value="AVESA.00010b.r2.7CG0687390"/>
</dbReference>
<evidence type="ECO:0000313" key="2">
    <source>
        <dbReference type="Proteomes" id="UP001732700"/>
    </source>
</evidence>
<name>A0ACD6A5Y1_AVESA</name>
<accession>A0ACD6A5Y1</accession>
<evidence type="ECO:0000313" key="1">
    <source>
        <dbReference type="EnsemblPlants" id="AVESA.00010b.r2.7CG0687390.1.CDS"/>
    </source>
</evidence>